<evidence type="ECO:0000256" key="1">
    <source>
        <dbReference type="ARBA" id="ARBA00001947"/>
    </source>
</evidence>
<feature type="transmembrane region" description="Helical" evidence="10">
    <location>
        <begin position="466"/>
        <end position="485"/>
    </location>
</feature>
<dbReference type="PANTHER" id="PTHR42837">
    <property type="entry name" value="REGULATOR OF SIGMA-E PROTEASE RSEP"/>
    <property type="match status" value="1"/>
</dbReference>
<evidence type="ECO:0000256" key="4">
    <source>
        <dbReference type="ARBA" id="ARBA00022692"/>
    </source>
</evidence>
<dbReference type="GO" id="GO:0016020">
    <property type="term" value="C:membrane"/>
    <property type="evidence" value="ECO:0007669"/>
    <property type="project" value="UniProtKB-SubCell"/>
</dbReference>
<dbReference type="Gene3D" id="2.30.42.10">
    <property type="match status" value="2"/>
</dbReference>
<comment type="cofactor">
    <cofactor evidence="1">
        <name>Zn(2+)</name>
        <dbReference type="ChEBI" id="CHEBI:29105"/>
    </cofactor>
</comment>
<evidence type="ECO:0000256" key="2">
    <source>
        <dbReference type="ARBA" id="ARBA00004141"/>
    </source>
</evidence>
<evidence type="ECO:0000256" key="8">
    <source>
        <dbReference type="ARBA" id="ARBA00023049"/>
    </source>
</evidence>
<evidence type="ECO:0000256" key="6">
    <source>
        <dbReference type="ARBA" id="ARBA00022833"/>
    </source>
</evidence>
<evidence type="ECO:0000256" key="9">
    <source>
        <dbReference type="ARBA" id="ARBA00023136"/>
    </source>
</evidence>
<feature type="transmembrane region" description="Helical" evidence="10">
    <location>
        <begin position="161"/>
        <end position="184"/>
    </location>
</feature>
<dbReference type="AlphaFoldDB" id="A0A644VIF4"/>
<dbReference type="Pfam" id="PF17820">
    <property type="entry name" value="PDZ_6"/>
    <property type="match status" value="1"/>
</dbReference>
<dbReference type="InterPro" id="IPR001478">
    <property type="entry name" value="PDZ"/>
</dbReference>
<dbReference type="GO" id="GO:0006508">
    <property type="term" value="P:proteolysis"/>
    <property type="evidence" value="ECO:0007669"/>
    <property type="project" value="UniProtKB-KW"/>
</dbReference>
<dbReference type="EMBL" id="VSSQ01000318">
    <property type="protein sequence ID" value="MPL91017.1"/>
    <property type="molecule type" value="Genomic_DNA"/>
</dbReference>
<dbReference type="InterPro" id="IPR004387">
    <property type="entry name" value="Pept_M50_Zn"/>
</dbReference>
<keyword evidence="4 10" id="KW-0812">Transmembrane</keyword>
<dbReference type="SMART" id="SM00228">
    <property type="entry name" value="PDZ"/>
    <property type="match status" value="2"/>
</dbReference>
<proteinExistence type="predicted"/>
<dbReference type="GO" id="GO:0004222">
    <property type="term" value="F:metalloendopeptidase activity"/>
    <property type="evidence" value="ECO:0007669"/>
    <property type="project" value="InterPro"/>
</dbReference>
<feature type="transmembrane region" description="Helical" evidence="10">
    <location>
        <begin position="421"/>
        <end position="454"/>
    </location>
</feature>
<evidence type="ECO:0000259" key="11">
    <source>
        <dbReference type="PROSITE" id="PS50106"/>
    </source>
</evidence>
<dbReference type="PANTHER" id="PTHR42837:SF2">
    <property type="entry name" value="MEMBRANE METALLOPROTEASE ARASP2, CHLOROPLASTIC-RELATED"/>
    <property type="match status" value="1"/>
</dbReference>
<evidence type="ECO:0000256" key="3">
    <source>
        <dbReference type="ARBA" id="ARBA00022670"/>
    </source>
</evidence>
<keyword evidence="6" id="KW-0862">Zinc</keyword>
<keyword evidence="9 10" id="KW-0472">Membrane</keyword>
<feature type="transmembrane region" description="Helical" evidence="10">
    <location>
        <begin position="12"/>
        <end position="33"/>
    </location>
</feature>
<protein>
    <recommendedName>
        <fullName evidence="11">PDZ domain-containing protein</fullName>
    </recommendedName>
</protein>
<comment type="subcellular location">
    <subcellularLocation>
        <location evidence="2">Membrane</location>
        <topology evidence="2">Multi-pass membrane protein</topology>
    </subcellularLocation>
</comment>
<name>A0A644VIF4_9ZZZZ</name>
<organism evidence="12">
    <name type="scientific">bioreactor metagenome</name>
    <dbReference type="NCBI Taxonomy" id="1076179"/>
    <lineage>
        <taxon>unclassified sequences</taxon>
        <taxon>metagenomes</taxon>
        <taxon>ecological metagenomes</taxon>
    </lineage>
</organism>
<keyword evidence="3" id="KW-0645">Protease</keyword>
<evidence type="ECO:0000256" key="7">
    <source>
        <dbReference type="ARBA" id="ARBA00022989"/>
    </source>
</evidence>
<keyword evidence="8" id="KW-0482">Metalloprotease</keyword>
<evidence type="ECO:0000313" key="12">
    <source>
        <dbReference type="EMBL" id="MPL91017.1"/>
    </source>
</evidence>
<dbReference type="SUPFAM" id="SSF50156">
    <property type="entry name" value="PDZ domain-like"/>
    <property type="match status" value="2"/>
</dbReference>
<dbReference type="InterPro" id="IPR036034">
    <property type="entry name" value="PDZ_sf"/>
</dbReference>
<dbReference type="NCBIfam" id="TIGR00054">
    <property type="entry name" value="RIP metalloprotease RseP"/>
    <property type="match status" value="1"/>
</dbReference>
<keyword evidence="7 10" id="KW-1133">Transmembrane helix</keyword>
<dbReference type="PROSITE" id="PS50106">
    <property type="entry name" value="PDZ"/>
    <property type="match status" value="1"/>
</dbReference>
<reference evidence="12" key="1">
    <citation type="submission" date="2019-08" db="EMBL/GenBank/DDBJ databases">
        <authorList>
            <person name="Kucharzyk K."/>
            <person name="Murdoch R.W."/>
            <person name="Higgins S."/>
            <person name="Loffler F."/>
        </authorList>
    </citation>
    <scope>NUCLEOTIDE SEQUENCE</scope>
</reference>
<gene>
    <name evidence="12" type="ORF">SDC9_37076</name>
</gene>
<evidence type="ECO:0000256" key="10">
    <source>
        <dbReference type="SAM" id="Phobius"/>
    </source>
</evidence>
<dbReference type="InterPro" id="IPR008915">
    <property type="entry name" value="Peptidase_M50"/>
</dbReference>
<sequence>METFLIKTLQLILSLSILVFLHEFGHFFFARLFKVRVDKFYMFFNPRFSLIRAKKINGKWDVKFFAPNVPANERQMVNSEGVGMVDAKGKPLMELIPLNELPDDDWRKHPESTEWGIGWLPLGGYCKIAGMIDESMDKTQMALPPQSWEYRSRPVWQRLPIIIGGVLVNFILAMVIYAMVLFTWGQEYLPFENARYGLQFSPTMVAHGFQQGDKVLSVNGEPVEQRADFVEKILIDGKRNVQVLRGDSMEVNIQLPVDFAQQILAAEEMNLISVRYPFVVAEVQPGTPAEAAGLQHGDSVVAINERQCSVFQDIAVELENFAGTAVAVSFYRNGTLQTTKLNLTDNAKMGVTLQPVFNYFETKKTEYGFFESIPAGISLGWETLVSYVKQFKLVFTKEGSKQVGGFGSIGKMFPNTWDWQIFWSMTALLSVILAFMNFLPIPALDGGHVMFLLYEMITGRKPGEKFMEYAQTAGMLLLFSLLIFANGNDIFKAFFK</sequence>
<accession>A0A644VIF4</accession>
<evidence type="ECO:0000256" key="5">
    <source>
        <dbReference type="ARBA" id="ARBA00022801"/>
    </source>
</evidence>
<dbReference type="CDD" id="cd06163">
    <property type="entry name" value="S2P-M50_PDZ_RseP-like"/>
    <property type="match status" value="2"/>
</dbReference>
<dbReference type="Pfam" id="PF02163">
    <property type="entry name" value="Peptidase_M50"/>
    <property type="match status" value="2"/>
</dbReference>
<comment type="caution">
    <text evidence="12">The sequence shown here is derived from an EMBL/GenBank/DDBJ whole genome shotgun (WGS) entry which is preliminary data.</text>
</comment>
<feature type="domain" description="PDZ" evidence="11">
    <location>
        <begin position="279"/>
        <end position="334"/>
    </location>
</feature>
<dbReference type="InterPro" id="IPR041489">
    <property type="entry name" value="PDZ_6"/>
</dbReference>
<keyword evidence="5" id="KW-0378">Hydrolase</keyword>